<feature type="region of interest" description="Disordered" evidence="8">
    <location>
        <begin position="285"/>
        <end position="311"/>
    </location>
</feature>
<gene>
    <name evidence="10" type="ORF">E4191_11765</name>
    <name evidence="11" type="ORF">E4L95_21800</name>
</gene>
<dbReference type="SUPFAM" id="SSF48208">
    <property type="entry name" value="Six-hairpin glycosidases"/>
    <property type="match status" value="1"/>
</dbReference>
<evidence type="ECO:0000256" key="8">
    <source>
        <dbReference type="SAM" id="MobiDB-lite"/>
    </source>
</evidence>
<dbReference type="EC" id="3.2.1.4" evidence="3"/>
<keyword evidence="6" id="KW-0326">Glycosidase</keyword>
<keyword evidence="4 10" id="KW-0378">Hydrolase</keyword>
<dbReference type="InterPro" id="IPR012341">
    <property type="entry name" value="6hp_glycosidase-like_sf"/>
</dbReference>
<evidence type="ECO:0000256" key="7">
    <source>
        <dbReference type="ARBA" id="ARBA00023326"/>
    </source>
</evidence>
<dbReference type="Proteomes" id="UP000297972">
    <property type="component" value="Unassembled WGS sequence"/>
</dbReference>
<dbReference type="PRINTS" id="PR00735">
    <property type="entry name" value="GLHYDRLASE8"/>
</dbReference>
<keyword evidence="7" id="KW-0119">Carbohydrate metabolism</keyword>
<feature type="chain" id="PRO_5041610148" description="cellulase" evidence="9">
    <location>
        <begin position="18"/>
        <end position="366"/>
    </location>
</feature>
<evidence type="ECO:0000313" key="12">
    <source>
        <dbReference type="Proteomes" id="UP000296374"/>
    </source>
</evidence>
<keyword evidence="7" id="KW-0624">Polysaccharide degradation</keyword>
<evidence type="ECO:0000256" key="9">
    <source>
        <dbReference type="SAM" id="SignalP"/>
    </source>
</evidence>
<dbReference type="GO" id="GO:0030245">
    <property type="term" value="P:cellulose catabolic process"/>
    <property type="evidence" value="ECO:0007669"/>
    <property type="project" value="UniProtKB-KW"/>
</dbReference>
<keyword evidence="5" id="KW-0136">Cellulose degradation</keyword>
<evidence type="ECO:0000256" key="4">
    <source>
        <dbReference type="ARBA" id="ARBA00022801"/>
    </source>
</evidence>
<dbReference type="Proteomes" id="UP000296374">
    <property type="component" value="Chromosome"/>
</dbReference>
<dbReference type="KEGG" id="plia:E4191_11765"/>
<dbReference type="GO" id="GO:0008810">
    <property type="term" value="F:cellulase activity"/>
    <property type="evidence" value="ECO:0007669"/>
    <property type="project" value="UniProtKB-EC"/>
</dbReference>
<reference evidence="10" key="2">
    <citation type="journal article" date="2020" name="Int. J. Syst. Evol. Microbiol.">
        <title>Paracoccus liaowanqingii sp. nov., isolated from Tibetan antelope (Pantholops hodgsonii).</title>
        <authorList>
            <person name="Li J."/>
            <person name="Lu S."/>
            <person name="Jin D."/>
            <person name="Yang J."/>
            <person name="Lai X.H."/>
            <person name="Huang Y."/>
            <person name="Tian Z."/>
            <person name="Dong K."/>
            <person name="Zhang S."/>
            <person name="Lei W."/>
            <person name="Pu J."/>
            <person name="Zhang G."/>
            <person name="Wu X."/>
            <person name="Huang Y."/>
            <person name="Ren Z."/>
            <person name="Wang S."/>
            <person name="Xu J."/>
        </authorList>
    </citation>
    <scope>NUCLEOTIDE SEQUENCE</scope>
    <source>
        <strain evidence="10">2251</strain>
    </source>
</reference>
<protein>
    <recommendedName>
        <fullName evidence="3">cellulase</fullName>
        <ecNumber evidence="3">3.2.1.4</ecNumber>
    </recommendedName>
</protein>
<feature type="compositionally biased region" description="Basic and acidic residues" evidence="8">
    <location>
        <begin position="299"/>
        <end position="311"/>
    </location>
</feature>
<name>A0A4P7HM89_9RHOB</name>
<evidence type="ECO:0000256" key="1">
    <source>
        <dbReference type="ARBA" id="ARBA00000966"/>
    </source>
</evidence>
<reference evidence="12 13" key="1">
    <citation type="submission" date="2019-03" db="EMBL/GenBank/DDBJ databases">
        <authorList>
            <person name="Li J."/>
        </authorList>
    </citation>
    <scope>NUCLEOTIDE SEQUENCE [LARGE SCALE GENOMIC DNA]</scope>
    <source>
        <strain evidence="12">2251</strain>
        <strain evidence="11 13">3058</strain>
    </source>
</reference>
<dbReference type="RefSeq" id="WP_135313577.1">
    <property type="nucleotide sequence ID" value="NZ_CP038439.1"/>
</dbReference>
<keyword evidence="13" id="KW-1185">Reference proteome</keyword>
<evidence type="ECO:0000256" key="3">
    <source>
        <dbReference type="ARBA" id="ARBA00012601"/>
    </source>
</evidence>
<feature type="signal peptide" evidence="9">
    <location>
        <begin position="1"/>
        <end position="17"/>
    </location>
</feature>
<dbReference type="OrthoDB" id="9766708at2"/>
<dbReference type="EMBL" id="SRPG01000427">
    <property type="protein sequence ID" value="TGN39592.1"/>
    <property type="molecule type" value="Genomic_DNA"/>
</dbReference>
<sequence>MNRRACLSLMMAGPALAATWRPALGQDGVRPLTDPAHPLRPAWESWKALCLTPEGRIVDGFQSGASHSEGQGYGLVLAATFGDVPACQAIVTWTERHLAVREDALLAWRWRQEATPQVTDRNNASDGDLFYAWGLILAEAQGASAEFRPRALAIAQDLARLCLVDHPDGGGRVLLLPAAMGFVRETGVVVNPSYYMPLAMTQLAEAAGTPRLAEAARDGVALIDDLAQGGPVPDWVMIDAAGVQPAPPEFSGLSGYEAVRAPLFALWSGQGQGQAVRAHVAATADDEGAATGQGTPTRIDPRTGEVSERSPHPGYAAVARLAECVQRGGTGSLMPRFDANQPYYPATLHLMSLVVQITTYPRCVPL</sequence>
<evidence type="ECO:0000313" key="10">
    <source>
        <dbReference type="EMBL" id="QBX35295.1"/>
    </source>
</evidence>
<comment type="similarity">
    <text evidence="2">Belongs to the glycosyl hydrolase 8 (cellulase D) family.</text>
</comment>
<organism evidence="10 12">
    <name type="scientific">Paracoccus liaowanqingii</name>
    <dbReference type="NCBI Taxonomy" id="2560053"/>
    <lineage>
        <taxon>Bacteria</taxon>
        <taxon>Pseudomonadati</taxon>
        <taxon>Pseudomonadota</taxon>
        <taxon>Alphaproteobacteria</taxon>
        <taxon>Rhodobacterales</taxon>
        <taxon>Paracoccaceae</taxon>
        <taxon>Paracoccus</taxon>
    </lineage>
</organism>
<dbReference type="AlphaFoldDB" id="A0A4P7HM89"/>
<dbReference type="Gene3D" id="1.50.10.10">
    <property type="match status" value="1"/>
</dbReference>
<proteinExistence type="inferred from homology"/>
<dbReference type="EMBL" id="CP038439">
    <property type="protein sequence ID" value="QBX35295.1"/>
    <property type="molecule type" value="Genomic_DNA"/>
</dbReference>
<evidence type="ECO:0000256" key="5">
    <source>
        <dbReference type="ARBA" id="ARBA00023001"/>
    </source>
</evidence>
<accession>A0A4P7HM89</accession>
<accession>A0A4Z1C353</accession>
<evidence type="ECO:0000313" key="11">
    <source>
        <dbReference type="EMBL" id="TGN39592.1"/>
    </source>
</evidence>
<evidence type="ECO:0000256" key="2">
    <source>
        <dbReference type="ARBA" id="ARBA00009209"/>
    </source>
</evidence>
<dbReference type="Pfam" id="PF01270">
    <property type="entry name" value="Glyco_hydro_8"/>
    <property type="match status" value="1"/>
</dbReference>
<keyword evidence="9" id="KW-0732">Signal</keyword>
<evidence type="ECO:0000256" key="6">
    <source>
        <dbReference type="ARBA" id="ARBA00023295"/>
    </source>
</evidence>
<comment type="catalytic activity">
    <reaction evidence="1">
        <text>Endohydrolysis of (1-&gt;4)-beta-D-glucosidic linkages in cellulose, lichenin and cereal beta-D-glucans.</text>
        <dbReference type="EC" id="3.2.1.4"/>
    </reaction>
</comment>
<dbReference type="InterPro" id="IPR002037">
    <property type="entry name" value="Glyco_hydro_8"/>
</dbReference>
<dbReference type="InterPro" id="IPR008928">
    <property type="entry name" value="6-hairpin_glycosidase_sf"/>
</dbReference>
<evidence type="ECO:0000313" key="13">
    <source>
        <dbReference type="Proteomes" id="UP000297972"/>
    </source>
</evidence>